<gene>
    <name evidence="1" type="ORF">HNP21_000275</name>
</gene>
<evidence type="ECO:0000313" key="2">
    <source>
        <dbReference type="Proteomes" id="UP000543174"/>
    </source>
</evidence>
<organism evidence="1 2">
    <name type="scientific">Priestia aryabhattai</name>
    <name type="common">Bacillus aryabhattai</name>
    <dbReference type="NCBI Taxonomy" id="412384"/>
    <lineage>
        <taxon>Bacteria</taxon>
        <taxon>Bacillati</taxon>
        <taxon>Bacillota</taxon>
        <taxon>Bacilli</taxon>
        <taxon>Bacillales</taxon>
        <taxon>Bacillaceae</taxon>
        <taxon>Priestia</taxon>
    </lineage>
</organism>
<dbReference type="AlphaFoldDB" id="A0A7W3RCC6"/>
<reference evidence="1" key="1">
    <citation type="submission" date="2020-08" db="EMBL/GenBank/DDBJ databases">
        <title>Functional genomics of gut bacteria from endangered species of beetles.</title>
        <authorList>
            <person name="Carlos-Shanley C."/>
        </authorList>
    </citation>
    <scope>NUCLEOTIDE SEQUENCE [LARGE SCALE GENOMIC DNA]</scope>
    <source>
        <strain evidence="1">S00060</strain>
    </source>
</reference>
<dbReference type="Proteomes" id="UP000543174">
    <property type="component" value="Unassembled WGS sequence"/>
</dbReference>
<dbReference type="EMBL" id="JACJHT010000001">
    <property type="protein sequence ID" value="MBA9037186.1"/>
    <property type="molecule type" value="Genomic_DNA"/>
</dbReference>
<keyword evidence="2" id="KW-1185">Reference proteome</keyword>
<protein>
    <submittedName>
        <fullName evidence="1">Uncharacterized protein</fullName>
    </submittedName>
</protein>
<accession>A0A7W3RCC6</accession>
<evidence type="ECO:0000313" key="1">
    <source>
        <dbReference type="EMBL" id="MBA9037186.1"/>
    </source>
</evidence>
<name>A0A7W3RCC6_PRIAR</name>
<sequence>MTSMTVHHYIGSPYELPTGSFGIKEKLVTLSEVSSFNRNPKKEKLITIYEKEEDAYGISINYLTDGYSDIKHVFTLSYIYELSCDVHPKSMRELFTYIEEHLIEGCHIELYSCLDGDEAEEKDSSLDTSINLKTLYFGKHYKLDKKKYIYELGEVFTFEDKQFVVVVK</sequence>
<comment type="caution">
    <text evidence="1">The sequence shown here is derived from an EMBL/GenBank/DDBJ whole genome shotgun (WGS) entry which is preliminary data.</text>
</comment>
<proteinExistence type="predicted"/>